<comment type="similarity">
    <text evidence="2">Belongs to the protein-tyrosine phosphatase family. Receptor class 2B subfamily.</text>
</comment>
<evidence type="ECO:0000259" key="19">
    <source>
        <dbReference type="PROSITE" id="PS50055"/>
    </source>
</evidence>
<dbReference type="SMART" id="SM00404">
    <property type="entry name" value="PTPc_motif"/>
    <property type="match status" value="2"/>
</dbReference>
<dbReference type="InterPro" id="IPR036179">
    <property type="entry name" value="Ig-like_dom_sf"/>
</dbReference>
<keyword evidence="7" id="KW-0378">Hydrolase</keyword>
<evidence type="ECO:0000256" key="1">
    <source>
        <dbReference type="ARBA" id="ARBA00004479"/>
    </source>
</evidence>
<keyword evidence="13" id="KW-0325">Glycoprotein</keyword>
<dbReference type="InterPro" id="IPR013783">
    <property type="entry name" value="Ig-like_fold"/>
</dbReference>
<evidence type="ECO:0000256" key="15">
    <source>
        <dbReference type="ARBA" id="ARBA00051722"/>
    </source>
</evidence>
<dbReference type="PROSITE" id="PS50853">
    <property type="entry name" value="FN3"/>
    <property type="match status" value="3"/>
</dbReference>
<keyword evidence="11" id="KW-1015">Disulfide bond</keyword>
<feature type="domain" description="Tyrosine-protein phosphatase" evidence="19">
    <location>
        <begin position="971"/>
        <end position="1228"/>
    </location>
</feature>
<dbReference type="EC" id="3.1.3.48" evidence="3"/>
<evidence type="ECO:0000256" key="8">
    <source>
        <dbReference type="ARBA" id="ARBA00022912"/>
    </source>
</evidence>
<dbReference type="InterPro" id="IPR000998">
    <property type="entry name" value="MAM_dom"/>
</dbReference>
<evidence type="ECO:0000256" key="3">
    <source>
        <dbReference type="ARBA" id="ARBA00013064"/>
    </source>
</evidence>
<dbReference type="InterPro" id="IPR000242">
    <property type="entry name" value="PTP_cat"/>
</dbReference>
<evidence type="ECO:0000313" key="24">
    <source>
        <dbReference type="EMBL" id="CAB3265301.1"/>
    </source>
</evidence>
<feature type="domain" description="Ig-like" evidence="22">
    <location>
        <begin position="193"/>
        <end position="283"/>
    </location>
</feature>
<dbReference type="PROSITE" id="PS00383">
    <property type="entry name" value="TYR_PHOSPHATASE_1"/>
    <property type="match status" value="2"/>
</dbReference>
<evidence type="ECO:0000259" key="22">
    <source>
        <dbReference type="PROSITE" id="PS50835"/>
    </source>
</evidence>
<accession>A0A6F9DQ42</accession>
<dbReference type="PROSITE" id="PS50055">
    <property type="entry name" value="TYR_PHOSPHATASE_PTP"/>
    <property type="match status" value="2"/>
</dbReference>
<feature type="chain" id="PRO_5026355636" description="protein-tyrosine-phosphatase" evidence="18">
    <location>
        <begin position="28"/>
        <end position="1530"/>
    </location>
</feature>
<dbReference type="CDD" id="cd06263">
    <property type="entry name" value="MAM"/>
    <property type="match status" value="1"/>
</dbReference>
<keyword evidence="6" id="KW-0677">Repeat</keyword>
<evidence type="ECO:0000256" key="9">
    <source>
        <dbReference type="ARBA" id="ARBA00022989"/>
    </source>
</evidence>
<evidence type="ECO:0000256" key="4">
    <source>
        <dbReference type="ARBA" id="ARBA00022692"/>
    </source>
</evidence>
<dbReference type="Pfam" id="PF00041">
    <property type="entry name" value="fn3"/>
    <property type="match status" value="2"/>
</dbReference>
<dbReference type="InterPro" id="IPR003961">
    <property type="entry name" value="FN3_dom"/>
</dbReference>
<dbReference type="SMART" id="SM00409">
    <property type="entry name" value="IG"/>
    <property type="match status" value="1"/>
</dbReference>
<feature type="domain" description="Tyrosine-protein phosphatase" evidence="19">
    <location>
        <begin position="1260"/>
        <end position="1527"/>
    </location>
</feature>
<feature type="compositionally biased region" description="Basic residues" evidence="16">
    <location>
        <begin position="649"/>
        <end position="672"/>
    </location>
</feature>
<dbReference type="Pfam" id="PF00629">
    <property type="entry name" value="MAM"/>
    <property type="match status" value="1"/>
</dbReference>
<evidence type="ECO:0000256" key="14">
    <source>
        <dbReference type="ARBA" id="ARBA00023319"/>
    </source>
</evidence>
<dbReference type="Pfam" id="PF23144">
    <property type="entry name" value="Fn3_PTPRU"/>
    <property type="match status" value="1"/>
</dbReference>
<feature type="domain" description="Fibronectin type-III" evidence="23">
    <location>
        <begin position="290"/>
        <end position="385"/>
    </location>
</feature>
<evidence type="ECO:0000256" key="10">
    <source>
        <dbReference type="ARBA" id="ARBA00023136"/>
    </source>
</evidence>
<dbReference type="SMART" id="SM00194">
    <property type="entry name" value="PTPc"/>
    <property type="match status" value="2"/>
</dbReference>
<feature type="compositionally biased region" description="Polar residues" evidence="16">
    <location>
        <begin position="579"/>
        <end position="593"/>
    </location>
</feature>
<dbReference type="PANTHER" id="PTHR19134:SF550">
    <property type="entry name" value="PROTEIN-TYROSINE-PHOSPHATASE"/>
    <property type="match status" value="1"/>
</dbReference>
<reference evidence="24" key="1">
    <citation type="submission" date="2020-04" db="EMBL/GenBank/DDBJ databases">
        <authorList>
            <person name="Neveu A P."/>
        </authorList>
    </citation>
    <scope>NUCLEOTIDE SEQUENCE</scope>
    <source>
        <tissue evidence="24">Whole embryo</tissue>
    </source>
</reference>
<dbReference type="FunFam" id="3.90.190.10:FF:000062">
    <property type="entry name" value="Receptor-type tyrosine-protein phosphatase kappa"/>
    <property type="match status" value="1"/>
</dbReference>
<feature type="domain" description="Tyrosine specific protein phosphatases" evidence="20">
    <location>
        <begin position="1442"/>
        <end position="1518"/>
    </location>
</feature>
<dbReference type="InterPro" id="IPR057598">
    <property type="entry name" value="Fn3_PTPRU"/>
</dbReference>
<keyword evidence="8" id="KW-0904">Protein phosphatase</keyword>
<dbReference type="SUPFAM" id="SSF49899">
    <property type="entry name" value="Concanavalin A-like lectins/glucanases"/>
    <property type="match status" value="1"/>
</dbReference>
<feature type="region of interest" description="Disordered" evidence="16">
    <location>
        <begin position="647"/>
        <end position="673"/>
    </location>
</feature>
<dbReference type="Gene3D" id="2.60.120.200">
    <property type="match status" value="1"/>
</dbReference>
<evidence type="ECO:0000256" key="12">
    <source>
        <dbReference type="ARBA" id="ARBA00023170"/>
    </source>
</evidence>
<feature type="domain" description="Fibronectin type-III" evidence="23">
    <location>
        <begin position="494"/>
        <end position="595"/>
    </location>
</feature>
<dbReference type="CDD" id="cd00096">
    <property type="entry name" value="Ig"/>
    <property type="match status" value="1"/>
</dbReference>
<dbReference type="PROSITE" id="PS50835">
    <property type="entry name" value="IG_LIKE"/>
    <property type="match status" value="1"/>
</dbReference>
<dbReference type="PROSITE" id="PS50060">
    <property type="entry name" value="MAM_2"/>
    <property type="match status" value="1"/>
</dbReference>
<dbReference type="Pfam" id="PF00102">
    <property type="entry name" value="Y_phosphatase"/>
    <property type="match status" value="2"/>
</dbReference>
<dbReference type="SUPFAM" id="SSF49265">
    <property type="entry name" value="Fibronectin type III"/>
    <property type="match status" value="2"/>
</dbReference>
<dbReference type="SUPFAM" id="SSF48726">
    <property type="entry name" value="Immunoglobulin"/>
    <property type="match status" value="1"/>
</dbReference>
<feature type="compositionally biased region" description="Polar residues" evidence="16">
    <location>
        <begin position="806"/>
        <end position="815"/>
    </location>
</feature>
<keyword evidence="10 17" id="KW-0472">Membrane</keyword>
<dbReference type="InterPro" id="IPR000387">
    <property type="entry name" value="Tyr_Pase_dom"/>
</dbReference>
<name>A0A6F9DQ42_9ASCI</name>
<dbReference type="GO" id="GO:0016020">
    <property type="term" value="C:membrane"/>
    <property type="evidence" value="ECO:0007669"/>
    <property type="project" value="UniProtKB-SubCell"/>
</dbReference>
<feature type="domain" description="Fibronectin type-III" evidence="23">
    <location>
        <begin position="388"/>
        <end position="493"/>
    </location>
</feature>
<dbReference type="FunFam" id="3.90.190.10:FF:000003">
    <property type="entry name" value="receptor-type tyrosine-protein phosphatase kappa isoform X1"/>
    <property type="match status" value="1"/>
</dbReference>
<sequence>MEYGTFQILWIALSMLVLATKPTYVSSLALGSCEFEGQDPLCSYQQSTEDNFDWQLQDDGKGGGFMQVQTHLHRVGQTAKLTSPEINQQGTHCFSFNFTNKAIGVPSSNNGTSGSTGPPGKLNVYVLDETNSIEKHPVWSSPDKEYSSWQPVFLALNPQGYQVQFEALVMASRPGEIQLDDIMVKSSACESAPHFLRFGNKEVNAGQNQTLQCLLWGYPSPDTQVLLQKSTGEVYQSTSVQEYDDHLGVIFSFMNVALNDAGYYRCVSGNATSVGVSNFGSLSVKVPPIPRRGPKVEEPGATSFKITLNADKFIGDGPIAQKVLHYRPVNGDWSDVHHITEDVYELWHLQPDTSYQLSVTLVRAGPGGDGPAGPKTISKTKCGPPVRSVTGVKFERLGSDKIRVKWTVPDISVTQCRRFSYVVKYRKWPDNDTESTDQQAEYDTIPVENRNVAMLRGLDPYTMYGIKVELSNIIASQETGEWTVQTLEGVPGPVPQDSFHIVHFNETTVTLVWDEPLSPNGKLRNYNVLYKAVRSSDPQMSIENETGFREVEVSGRRVTLALAPGTDYIFQVRAKTSAGTGPSTEITGSTSIAPPTMPQYPPQTANSTVTTPTTIEILLIPAEGNGAPVSNYYIIVEDVTPGALVAGGKKTRSAAKRNTGKGKRRRKNRNRNRRDVVKAIVDVLVRRRRQAVVNVADDKPKACFADPVSFDDAKKNNASSYAGARFSPDQVTQEMKFVVGDNQVHNGFSNPPLDPNRDYNIYIRAESKVGNETKVSCVLAATKASQPPPTTPAPGTATPADGDSSMDPTDPNNNEVIVVSGGGEPGERNGEDQDVMLFAAIGGAAVGLLIISIAIVLVILKYKRQKKSSRKDEVVNPFEVRMMMSDISPAHTYLQSNNSQDAPVERQQLMPVPDVVGYEAHGFHQLYVMEKGSENGGTGYGGASSDERFAVRVDDFHVHVSQMKATGGYGFREEFAALPDGQTAPWTIAENPQNRTKNRYGNVMAYDHSRVVLDPVPGHEDEYTGDYINASFVNGYRSPATYIATQAPTDDTVNDFWWMIWQEGSSIIVMVTNLVELSKKKSVKYWPDECDTYGSVQVSLSSEERTADYVIRSFILQQSGGYDAREVKQYHFTSWPDHGVPSRPTNLLSYIRRVKSYEPPGQGPTVVHCSAGSGRTGCYITIDMMLDMAREEEIVDIHNTVRDLRTRRINMVQTEEQYVFIHEAVLEALLCGETSVSAEMLVQHYDDLITVDPQSHFAPIQEEFETLNVITPKLSEEECTVARLPRNRASNRFMDVLPADRHLAYLSTPDPMDRDNNYINAVFVDSYTTQNQFLVTQMPLPNTVNDIWRLIYDHNCNSIVMMNDQTEHDENCLQYWPESGTKTYGPFTVELLTKDDEVDVVSRLFKLQNMSRQGEGFRLVQQFQLTNWPGSQPVPFSRNAVLRVVQLATKWQSECARNGDRGRVAVHCVAGAGRSGTFVACHNMCEQMRQEFSVDVFNIVQRLRNIRPQLVETLEQYRFCYEVGIEFADQ</sequence>
<keyword evidence="4 17" id="KW-0812">Transmembrane</keyword>
<evidence type="ECO:0000256" key="13">
    <source>
        <dbReference type="ARBA" id="ARBA00023180"/>
    </source>
</evidence>
<dbReference type="InterPro" id="IPR029021">
    <property type="entry name" value="Prot-tyrosine_phosphatase-like"/>
</dbReference>
<evidence type="ECO:0000256" key="5">
    <source>
        <dbReference type="ARBA" id="ARBA00022729"/>
    </source>
</evidence>
<dbReference type="SUPFAM" id="SSF52799">
    <property type="entry name" value="(Phosphotyrosine protein) phosphatases II"/>
    <property type="match status" value="2"/>
</dbReference>
<dbReference type="SMART" id="SM00137">
    <property type="entry name" value="MAM"/>
    <property type="match status" value="1"/>
</dbReference>
<dbReference type="InterPro" id="IPR013320">
    <property type="entry name" value="ConA-like_dom_sf"/>
</dbReference>
<organism evidence="24">
    <name type="scientific">Phallusia mammillata</name>
    <dbReference type="NCBI Taxonomy" id="59560"/>
    <lineage>
        <taxon>Eukaryota</taxon>
        <taxon>Metazoa</taxon>
        <taxon>Chordata</taxon>
        <taxon>Tunicata</taxon>
        <taxon>Ascidiacea</taxon>
        <taxon>Phlebobranchia</taxon>
        <taxon>Ascidiidae</taxon>
        <taxon>Phallusia</taxon>
    </lineage>
</organism>
<dbReference type="InterPro" id="IPR003599">
    <property type="entry name" value="Ig_sub"/>
</dbReference>
<evidence type="ECO:0000256" key="16">
    <source>
        <dbReference type="SAM" id="MobiDB-lite"/>
    </source>
</evidence>
<dbReference type="InterPro" id="IPR036116">
    <property type="entry name" value="FN3_sf"/>
</dbReference>
<dbReference type="PRINTS" id="PR00700">
    <property type="entry name" value="PRTYPHPHTASE"/>
</dbReference>
<evidence type="ECO:0000259" key="23">
    <source>
        <dbReference type="PROSITE" id="PS50853"/>
    </source>
</evidence>
<dbReference type="Gene3D" id="2.60.40.10">
    <property type="entry name" value="Immunoglobulins"/>
    <property type="match status" value="4"/>
</dbReference>
<feature type="region of interest" description="Disordered" evidence="16">
    <location>
        <begin position="579"/>
        <end position="608"/>
    </location>
</feature>
<feature type="signal peptide" evidence="18">
    <location>
        <begin position="1"/>
        <end position="27"/>
    </location>
</feature>
<dbReference type="Gene3D" id="3.90.190.10">
    <property type="entry name" value="Protein tyrosine phosphatase superfamily"/>
    <property type="match status" value="2"/>
</dbReference>
<keyword evidence="9 17" id="KW-1133">Transmembrane helix</keyword>
<dbReference type="InterPro" id="IPR003595">
    <property type="entry name" value="Tyr_Pase_cat"/>
</dbReference>
<keyword evidence="12 24" id="KW-0675">Receptor</keyword>
<comment type="subcellular location">
    <subcellularLocation>
        <location evidence="1">Membrane</location>
        <topology evidence="1">Single-pass type I membrane protein</topology>
    </subcellularLocation>
</comment>
<protein>
    <recommendedName>
        <fullName evidence="3">protein-tyrosine-phosphatase</fullName>
        <ecNumber evidence="3">3.1.3.48</ecNumber>
    </recommendedName>
</protein>
<keyword evidence="14" id="KW-0393">Immunoglobulin domain</keyword>
<evidence type="ECO:0000256" key="17">
    <source>
        <dbReference type="SAM" id="Phobius"/>
    </source>
</evidence>
<keyword evidence="5 18" id="KW-0732">Signal</keyword>
<evidence type="ECO:0000259" key="20">
    <source>
        <dbReference type="PROSITE" id="PS50056"/>
    </source>
</evidence>
<dbReference type="EMBL" id="LR789439">
    <property type="protein sequence ID" value="CAB3265301.1"/>
    <property type="molecule type" value="mRNA"/>
</dbReference>
<evidence type="ECO:0000256" key="2">
    <source>
        <dbReference type="ARBA" id="ARBA00006396"/>
    </source>
</evidence>
<feature type="region of interest" description="Disordered" evidence="16">
    <location>
        <begin position="782"/>
        <end position="829"/>
    </location>
</feature>
<evidence type="ECO:0000256" key="7">
    <source>
        <dbReference type="ARBA" id="ARBA00022801"/>
    </source>
</evidence>
<dbReference type="InterPro" id="IPR016130">
    <property type="entry name" value="Tyr_Pase_AS"/>
</dbReference>
<feature type="domain" description="MAM" evidence="21">
    <location>
        <begin position="31"/>
        <end position="191"/>
    </location>
</feature>
<proteinExistence type="evidence at transcript level"/>
<dbReference type="SMART" id="SM00060">
    <property type="entry name" value="FN3"/>
    <property type="match status" value="4"/>
</dbReference>
<feature type="domain" description="Tyrosine specific protein phosphatases" evidence="20">
    <location>
        <begin position="1145"/>
        <end position="1219"/>
    </location>
</feature>
<dbReference type="PANTHER" id="PTHR19134">
    <property type="entry name" value="RECEPTOR-TYPE TYROSINE-PROTEIN PHOSPHATASE"/>
    <property type="match status" value="1"/>
</dbReference>
<evidence type="ECO:0000256" key="11">
    <source>
        <dbReference type="ARBA" id="ARBA00023157"/>
    </source>
</evidence>
<gene>
    <name evidence="24" type="primary">Ptprk</name>
</gene>
<evidence type="ECO:0000259" key="21">
    <source>
        <dbReference type="PROSITE" id="PS50060"/>
    </source>
</evidence>
<dbReference type="GO" id="GO:0004725">
    <property type="term" value="F:protein tyrosine phosphatase activity"/>
    <property type="evidence" value="ECO:0007669"/>
    <property type="project" value="UniProtKB-EC"/>
</dbReference>
<evidence type="ECO:0000256" key="6">
    <source>
        <dbReference type="ARBA" id="ARBA00022737"/>
    </source>
</evidence>
<dbReference type="InterPro" id="IPR050348">
    <property type="entry name" value="Protein-Tyr_Phosphatase"/>
</dbReference>
<evidence type="ECO:0000256" key="18">
    <source>
        <dbReference type="SAM" id="SignalP"/>
    </source>
</evidence>
<dbReference type="InterPro" id="IPR007110">
    <property type="entry name" value="Ig-like_dom"/>
</dbReference>
<dbReference type="CDD" id="cd00063">
    <property type="entry name" value="FN3"/>
    <property type="match status" value="3"/>
</dbReference>
<comment type="catalytic activity">
    <reaction evidence="15">
        <text>O-phospho-L-tyrosyl-[protein] + H2O = L-tyrosyl-[protein] + phosphate</text>
        <dbReference type="Rhea" id="RHEA:10684"/>
        <dbReference type="Rhea" id="RHEA-COMP:10136"/>
        <dbReference type="Rhea" id="RHEA-COMP:20101"/>
        <dbReference type="ChEBI" id="CHEBI:15377"/>
        <dbReference type="ChEBI" id="CHEBI:43474"/>
        <dbReference type="ChEBI" id="CHEBI:46858"/>
        <dbReference type="ChEBI" id="CHEBI:61978"/>
        <dbReference type="EC" id="3.1.3.48"/>
    </reaction>
</comment>
<feature type="transmembrane region" description="Helical" evidence="17">
    <location>
        <begin position="835"/>
        <end position="860"/>
    </location>
</feature>
<dbReference type="PROSITE" id="PS50056">
    <property type="entry name" value="TYR_PHOSPHATASE_2"/>
    <property type="match status" value="2"/>
</dbReference>